<dbReference type="OrthoDB" id="432528at2759"/>
<reference evidence="1" key="1">
    <citation type="submission" date="2021-06" db="EMBL/GenBank/DDBJ databases">
        <authorList>
            <person name="Kallberg Y."/>
            <person name="Tangrot J."/>
            <person name="Rosling A."/>
        </authorList>
    </citation>
    <scope>NUCLEOTIDE SEQUENCE</scope>
    <source>
        <strain evidence="1">MT106</strain>
    </source>
</reference>
<name>A0A9N9GXK9_9GLOM</name>
<feature type="non-terminal residue" evidence="1">
    <location>
        <position position="1"/>
    </location>
</feature>
<accession>A0A9N9GXK9</accession>
<sequence>SIFTHFGNNICGGYPDPSQSTLPMKNNNAVALLSTQNFEDFTWSLPAISNQPIPYWHTAITYRKKMRRPA</sequence>
<dbReference type="Proteomes" id="UP000789831">
    <property type="component" value="Unassembled WGS sequence"/>
</dbReference>
<evidence type="ECO:0000313" key="2">
    <source>
        <dbReference type="Proteomes" id="UP000789831"/>
    </source>
</evidence>
<comment type="caution">
    <text evidence="1">The sequence shown here is derived from an EMBL/GenBank/DDBJ whole genome shotgun (WGS) entry which is preliminary data.</text>
</comment>
<keyword evidence="2" id="KW-1185">Reference proteome</keyword>
<gene>
    <name evidence="1" type="ORF">AGERDE_LOCUS11003</name>
</gene>
<dbReference type="AlphaFoldDB" id="A0A9N9GXK9"/>
<proteinExistence type="predicted"/>
<protein>
    <submittedName>
        <fullName evidence="1">4802_t:CDS:1</fullName>
    </submittedName>
</protein>
<evidence type="ECO:0000313" key="1">
    <source>
        <dbReference type="EMBL" id="CAG8641704.1"/>
    </source>
</evidence>
<dbReference type="EMBL" id="CAJVPL010004005">
    <property type="protein sequence ID" value="CAG8641704.1"/>
    <property type="molecule type" value="Genomic_DNA"/>
</dbReference>
<organism evidence="1 2">
    <name type="scientific">Ambispora gerdemannii</name>
    <dbReference type="NCBI Taxonomy" id="144530"/>
    <lineage>
        <taxon>Eukaryota</taxon>
        <taxon>Fungi</taxon>
        <taxon>Fungi incertae sedis</taxon>
        <taxon>Mucoromycota</taxon>
        <taxon>Glomeromycotina</taxon>
        <taxon>Glomeromycetes</taxon>
        <taxon>Archaeosporales</taxon>
        <taxon>Ambisporaceae</taxon>
        <taxon>Ambispora</taxon>
    </lineage>
</organism>